<evidence type="ECO:0000256" key="7">
    <source>
        <dbReference type="ARBA" id="ARBA00023242"/>
    </source>
</evidence>
<dbReference type="InterPro" id="IPR000164">
    <property type="entry name" value="Histone_H3/CENP-A"/>
</dbReference>
<dbReference type="InterPro" id="IPR007125">
    <property type="entry name" value="H2A/H2B/H3"/>
</dbReference>
<protein>
    <recommendedName>
        <fullName evidence="9">Core Histone H2A/H2B/H3 domain-containing protein</fullName>
    </recommendedName>
</protein>
<comment type="similarity">
    <text evidence="3">Belongs to the histone H3 family.</text>
</comment>
<evidence type="ECO:0000259" key="9">
    <source>
        <dbReference type="Pfam" id="PF00125"/>
    </source>
</evidence>
<dbReference type="EMBL" id="JAYWIO010000002">
    <property type="protein sequence ID" value="KAK7282367.1"/>
    <property type="molecule type" value="Genomic_DNA"/>
</dbReference>
<dbReference type="PRINTS" id="PR00622">
    <property type="entry name" value="HISTONEH3"/>
</dbReference>
<keyword evidence="11" id="KW-1185">Reference proteome</keyword>
<keyword evidence="8" id="KW-0544">Nucleosome core</keyword>
<keyword evidence="7" id="KW-0539">Nucleus</keyword>
<evidence type="ECO:0000256" key="5">
    <source>
        <dbReference type="ARBA" id="ARBA00022990"/>
    </source>
</evidence>
<dbReference type="GO" id="GO:0046982">
    <property type="term" value="F:protein heterodimerization activity"/>
    <property type="evidence" value="ECO:0007669"/>
    <property type="project" value="InterPro"/>
</dbReference>
<evidence type="ECO:0000256" key="1">
    <source>
        <dbReference type="ARBA" id="ARBA00004123"/>
    </source>
</evidence>
<reference evidence="10 11" key="1">
    <citation type="submission" date="2024-01" db="EMBL/GenBank/DDBJ databases">
        <title>The genomes of 5 underutilized Papilionoideae crops provide insights into root nodulation and disease resistanc.</title>
        <authorList>
            <person name="Yuan L."/>
        </authorList>
    </citation>
    <scope>NUCLEOTIDE SEQUENCE [LARGE SCALE GENOMIC DNA]</scope>
    <source>
        <strain evidence="10">ZHUSHIDOU_FW_LH</strain>
        <tissue evidence="10">Leaf</tissue>
    </source>
</reference>
<sequence>MARTMQTWRNKAICPIPFSLAKLAARPSVLANGREKPFRKPHRFRPGMVALKEVRKYQKSTKHLIPALPFQALVRQIAREYRPDLRFQSVAVWALQEAAEAYLVDLFEKGNLSARHAGRITIKPEDMQLARRLRRDEKF</sequence>
<dbReference type="Pfam" id="PF00125">
    <property type="entry name" value="Histone"/>
    <property type="match status" value="1"/>
</dbReference>
<name>A0AAN9IK68_CROPI</name>
<dbReference type="PANTHER" id="PTHR11426">
    <property type="entry name" value="HISTONE H3"/>
    <property type="match status" value="1"/>
</dbReference>
<dbReference type="Gene3D" id="1.10.20.10">
    <property type="entry name" value="Histone, subunit A"/>
    <property type="match status" value="1"/>
</dbReference>
<dbReference type="AlphaFoldDB" id="A0AAN9IK68"/>
<proteinExistence type="inferred from homology"/>
<comment type="caution">
    <text evidence="10">The sequence shown here is derived from an EMBL/GenBank/DDBJ whole genome shotgun (WGS) entry which is preliminary data.</text>
</comment>
<evidence type="ECO:0000256" key="4">
    <source>
        <dbReference type="ARBA" id="ARBA00022454"/>
    </source>
</evidence>
<dbReference type="GO" id="GO:0005634">
    <property type="term" value="C:nucleus"/>
    <property type="evidence" value="ECO:0007669"/>
    <property type="project" value="UniProtKB-SubCell"/>
</dbReference>
<keyword evidence="4" id="KW-0158">Chromosome</keyword>
<evidence type="ECO:0000313" key="10">
    <source>
        <dbReference type="EMBL" id="KAK7282367.1"/>
    </source>
</evidence>
<keyword evidence="6" id="KW-0238">DNA-binding</keyword>
<evidence type="ECO:0000256" key="8">
    <source>
        <dbReference type="ARBA" id="ARBA00023269"/>
    </source>
</evidence>
<evidence type="ECO:0000256" key="2">
    <source>
        <dbReference type="ARBA" id="ARBA00004286"/>
    </source>
</evidence>
<gene>
    <name evidence="10" type="ORF">RIF29_11066</name>
</gene>
<organism evidence="10 11">
    <name type="scientific">Crotalaria pallida</name>
    <name type="common">Smooth rattlebox</name>
    <name type="synonym">Crotalaria striata</name>
    <dbReference type="NCBI Taxonomy" id="3830"/>
    <lineage>
        <taxon>Eukaryota</taxon>
        <taxon>Viridiplantae</taxon>
        <taxon>Streptophyta</taxon>
        <taxon>Embryophyta</taxon>
        <taxon>Tracheophyta</taxon>
        <taxon>Spermatophyta</taxon>
        <taxon>Magnoliopsida</taxon>
        <taxon>eudicotyledons</taxon>
        <taxon>Gunneridae</taxon>
        <taxon>Pentapetalae</taxon>
        <taxon>rosids</taxon>
        <taxon>fabids</taxon>
        <taxon>Fabales</taxon>
        <taxon>Fabaceae</taxon>
        <taxon>Papilionoideae</taxon>
        <taxon>50 kb inversion clade</taxon>
        <taxon>genistoids sensu lato</taxon>
        <taxon>core genistoids</taxon>
        <taxon>Crotalarieae</taxon>
        <taxon>Crotalaria</taxon>
    </lineage>
</organism>
<evidence type="ECO:0000256" key="3">
    <source>
        <dbReference type="ARBA" id="ARBA00010343"/>
    </source>
</evidence>
<evidence type="ECO:0000256" key="6">
    <source>
        <dbReference type="ARBA" id="ARBA00023125"/>
    </source>
</evidence>
<keyword evidence="5" id="KW-0007">Acetylation</keyword>
<accession>A0AAN9IK68</accession>
<comment type="subcellular location">
    <subcellularLocation>
        <location evidence="2">Chromosome</location>
    </subcellularLocation>
    <subcellularLocation>
        <location evidence="1">Nucleus</location>
    </subcellularLocation>
</comment>
<dbReference type="FunFam" id="1.10.20.10:FF:000085">
    <property type="entry name" value="Histone H3.2"/>
    <property type="match status" value="1"/>
</dbReference>
<dbReference type="Proteomes" id="UP001372338">
    <property type="component" value="Unassembled WGS sequence"/>
</dbReference>
<dbReference type="SMART" id="SM00428">
    <property type="entry name" value="H3"/>
    <property type="match status" value="1"/>
</dbReference>
<dbReference type="InterPro" id="IPR009072">
    <property type="entry name" value="Histone-fold"/>
</dbReference>
<evidence type="ECO:0000313" key="11">
    <source>
        <dbReference type="Proteomes" id="UP001372338"/>
    </source>
</evidence>
<feature type="domain" description="Core Histone H2A/H2B/H3" evidence="9">
    <location>
        <begin position="47"/>
        <end position="133"/>
    </location>
</feature>
<dbReference type="GO" id="GO:0000786">
    <property type="term" value="C:nucleosome"/>
    <property type="evidence" value="ECO:0007669"/>
    <property type="project" value="UniProtKB-KW"/>
</dbReference>
<dbReference type="CDD" id="cd22911">
    <property type="entry name" value="HFD_H3"/>
    <property type="match status" value="1"/>
</dbReference>
<dbReference type="GO" id="GO:0030527">
    <property type="term" value="F:structural constituent of chromatin"/>
    <property type="evidence" value="ECO:0007669"/>
    <property type="project" value="InterPro"/>
</dbReference>
<dbReference type="GO" id="GO:0003677">
    <property type="term" value="F:DNA binding"/>
    <property type="evidence" value="ECO:0007669"/>
    <property type="project" value="UniProtKB-KW"/>
</dbReference>
<dbReference type="SUPFAM" id="SSF47113">
    <property type="entry name" value="Histone-fold"/>
    <property type="match status" value="1"/>
</dbReference>